<gene>
    <name evidence="1" type="ORF">DSO57_1003304</name>
</gene>
<organism evidence="1 2">
    <name type="scientific">Entomophthora muscae</name>
    <dbReference type="NCBI Taxonomy" id="34485"/>
    <lineage>
        <taxon>Eukaryota</taxon>
        <taxon>Fungi</taxon>
        <taxon>Fungi incertae sedis</taxon>
        <taxon>Zoopagomycota</taxon>
        <taxon>Entomophthoromycotina</taxon>
        <taxon>Entomophthoromycetes</taxon>
        <taxon>Entomophthorales</taxon>
        <taxon>Entomophthoraceae</taxon>
        <taxon>Entomophthora</taxon>
    </lineage>
</organism>
<comment type="caution">
    <text evidence="1">The sequence shown here is derived from an EMBL/GenBank/DDBJ whole genome shotgun (WGS) entry which is preliminary data.</text>
</comment>
<protein>
    <submittedName>
        <fullName evidence="1">Uncharacterized protein</fullName>
    </submittedName>
</protein>
<reference evidence="1" key="1">
    <citation type="submission" date="2022-04" db="EMBL/GenBank/DDBJ databases">
        <title>Genome of the entomopathogenic fungus Entomophthora muscae.</title>
        <authorList>
            <person name="Elya C."/>
            <person name="Lovett B.R."/>
            <person name="Lee E."/>
            <person name="Macias A.M."/>
            <person name="Hajek A.E."/>
            <person name="De Bivort B.L."/>
            <person name="Kasson M.T."/>
            <person name="De Fine Licht H.H."/>
            <person name="Stajich J.E."/>
        </authorList>
    </citation>
    <scope>NUCLEOTIDE SEQUENCE</scope>
    <source>
        <strain evidence="1">Berkeley</strain>
    </source>
</reference>
<sequence>MNHLIFLAALTACLRIGSHQQQYQPHEPFNNPSNKYFYKEPEQLDSSDQYSWPALVLPQSTQSIAFYTMVYYVLKYFAGIFGQFNVHTKEFQWVKTVYPIITALTGLQVANLGLYLARILPQLLVPLGLSAPVLLPAEPSGPQTKLFCPPGVPFSPVHFIKYPSNLAYSEFDLGNIILKDLLARTRVPEHFNRETTCYNIQLQLLRNKFNYLPSCCHSSFHNAWYYPS</sequence>
<accession>A0ACC2T887</accession>
<dbReference type="EMBL" id="QTSX02003558">
    <property type="protein sequence ID" value="KAJ9070840.1"/>
    <property type="molecule type" value="Genomic_DNA"/>
</dbReference>
<evidence type="ECO:0000313" key="2">
    <source>
        <dbReference type="Proteomes" id="UP001165960"/>
    </source>
</evidence>
<name>A0ACC2T887_9FUNG</name>
<keyword evidence="2" id="KW-1185">Reference proteome</keyword>
<evidence type="ECO:0000313" key="1">
    <source>
        <dbReference type="EMBL" id="KAJ9070840.1"/>
    </source>
</evidence>
<proteinExistence type="predicted"/>
<dbReference type="Proteomes" id="UP001165960">
    <property type="component" value="Unassembled WGS sequence"/>
</dbReference>